<dbReference type="Proteomes" id="UP001498398">
    <property type="component" value="Unassembled WGS sequence"/>
</dbReference>
<organism evidence="2 3">
    <name type="scientific">Marasmiellus scandens</name>
    <dbReference type="NCBI Taxonomy" id="2682957"/>
    <lineage>
        <taxon>Eukaryota</taxon>
        <taxon>Fungi</taxon>
        <taxon>Dikarya</taxon>
        <taxon>Basidiomycota</taxon>
        <taxon>Agaricomycotina</taxon>
        <taxon>Agaricomycetes</taxon>
        <taxon>Agaricomycetidae</taxon>
        <taxon>Agaricales</taxon>
        <taxon>Marasmiineae</taxon>
        <taxon>Omphalotaceae</taxon>
        <taxon>Marasmiellus</taxon>
    </lineage>
</organism>
<feature type="chain" id="PRO_5046459678" description="F-box protein" evidence="1">
    <location>
        <begin position="31"/>
        <end position="311"/>
    </location>
</feature>
<keyword evidence="3" id="KW-1185">Reference proteome</keyword>
<keyword evidence="1" id="KW-0732">Signal</keyword>
<evidence type="ECO:0008006" key="4">
    <source>
        <dbReference type="Google" id="ProtNLM"/>
    </source>
</evidence>
<dbReference type="EMBL" id="JBANRG010000010">
    <property type="protein sequence ID" value="KAK7463015.1"/>
    <property type="molecule type" value="Genomic_DNA"/>
</dbReference>
<sequence>MSTFFRLPACPQVFLPHEVLVLTLLYLLDATDTRRQGLDTINLICKRIQTDYYIRQEAYKFLSPNLEDKFAFLKVISGATISRHVIFLNLARIPMDEKLEELVHVRDGLHSALEVHLCLRKYSKPFTNLFTHAFVPSCQNLALDFGDIEDIADERFHLCLRQLVNLKRLSLSASVHDTDDNEWTHFWDINGLILNKCMPCTLGSEQPYHCEQESSPSPLTLLVIKATFGWEFPCDLKAWIDGYFDYRFVPVFESERLRGLLENRELDDEWAIGDLDCFLLEEGIETYSLEAAVEFWEQGLSISKNRELLNA</sequence>
<evidence type="ECO:0000256" key="1">
    <source>
        <dbReference type="SAM" id="SignalP"/>
    </source>
</evidence>
<reference evidence="2 3" key="1">
    <citation type="submission" date="2024-01" db="EMBL/GenBank/DDBJ databases">
        <title>A draft genome for the cacao thread blight pathogen Marasmiellus scandens.</title>
        <authorList>
            <person name="Baruah I.K."/>
            <person name="Leung J."/>
            <person name="Bukari Y."/>
            <person name="Amoako-Attah I."/>
            <person name="Meinhardt L.W."/>
            <person name="Bailey B.A."/>
            <person name="Cohen S.P."/>
        </authorList>
    </citation>
    <scope>NUCLEOTIDE SEQUENCE [LARGE SCALE GENOMIC DNA]</scope>
    <source>
        <strain evidence="2 3">GH-19</strain>
    </source>
</reference>
<proteinExistence type="predicted"/>
<comment type="caution">
    <text evidence="2">The sequence shown here is derived from an EMBL/GenBank/DDBJ whole genome shotgun (WGS) entry which is preliminary data.</text>
</comment>
<name>A0ABR1JLI5_9AGAR</name>
<evidence type="ECO:0000313" key="2">
    <source>
        <dbReference type="EMBL" id="KAK7463015.1"/>
    </source>
</evidence>
<protein>
    <recommendedName>
        <fullName evidence="4">F-box protein</fullName>
    </recommendedName>
</protein>
<evidence type="ECO:0000313" key="3">
    <source>
        <dbReference type="Proteomes" id="UP001498398"/>
    </source>
</evidence>
<accession>A0ABR1JLI5</accession>
<gene>
    <name evidence="2" type="ORF">VKT23_007597</name>
</gene>
<feature type="signal peptide" evidence="1">
    <location>
        <begin position="1"/>
        <end position="30"/>
    </location>
</feature>